<proteinExistence type="predicted"/>
<dbReference type="Proteomes" id="UP000712281">
    <property type="component" value="Unassembled WGS sequence"/>
</dbReference>
<name>A0A8S9J8X8_BRACR</name>
<dbReference type="AlphaFoldDB" id="A0A8S9J8X8"/>
<evidence type="ECO:0000313" key="2">
    <source>
        <dbReference type="EMBL" id="KAF2578534.1"/>
    </source>
</evidence>
<dbReference type="EMBL" id="QGKW02001660">
    <property type="protein sequence ID" value="KAF2578534.1"/>
    <property type="molecule type" value="Genomic_DNA"/>
</dbReference>
<keyword evidence="1" id="KW-1133">Transmembrane helix</keyword>
<evidence type="ECO:0000313" key="3">
    <source>
        <dbReference type="Proteomes" id="UP000712281"/>
    </source>
</evidence>
<feature type="transmembrane region" description="Helical" evidence="1">
    <location>
        <begin position="20"/>
        <end position="38"/>
    </location>
</feature>
<keyword evidence="1" id="KW-0812">Transmembrane</keyword>
<sequence length="86" mass="9898">MVADSSHDDLALHKMENYTFLIAIASIRMLVALMVLAAKCDPWMSAHMLEEITFFGFSSDSRFYFARMKTEQNIITDRPGKWAFKS</sequence>
<gene>
    <name evidence="2" type="ORF">F2Q68_00002163</name>
</gene>
<comment type="caution">
    <text evidence="2">The sequence shown here is derived from an EMBL/GenBank/DDBJ whole genome shotgun (WGS) entry which is preliminary data.</text>
</comment>
<protein>
    <submittedName>
        <fullName evidence="2">Uncharacterized protein</fullName>
    </submittedName>
</protein>
<reference evidence="2" key="1">
    <citation type="submission" date="2019-12" db="EMBL/GenBank/DDBJ databases">
        <title>Genome sequencing and annotation of Brassica cretica.</title>
        <authorList>
            <person name="Studholme D.J."/>
            <person name="Sarris P.F."/>
        </authorList>
    </citation>
    <scope>NUCLEOTIDE SEQUENCE</scope>
    <source>
        <strain evidence="2">PFS-001/15</strain>
        <tissue evidence="2">Leaf</tissue>
    </source>
</reference>
<accession>A0A8S9J8X8</accession>
<evidence type="ECO:0000256" key="1">
    <source>
        <dbReference type="SAM" id="Phobius"/>
    </source>
</evidence>
<keyword evidence="1" id="KW-0472">Membrane</keyword>
<organism evidence="2 3">
    <name type="scientific">Brassica cretica</name>
    <name type="common">Mustard</name>
    <dbReference type="NCBI Taxonomy" id="69181"/>
    <lineage>
        <taxon>Eukaryota</taxon>
        <taxon>Viridiplantae</taxon>
        <taxon>Streptophyta</taxon>
        <taxon>Embryophyta</taxon>
        <taxon>Tracheophyta</taxon>
        <taxon>Spermatophyta</taxon>
        <taxon>Magnoliopsida</taxon>
        <taxon>eudicotyledons</taxon>
        <taxon>Gunneridae</taxon>
        <taxon>Pentapetalae</taxon>
        <taxon>rosids</taxon>
        <taxon>malvids</taxon>
        <taxon>Brassicales</taxon>
        <taxon>Brassicaceae</taxon>
        <taxon>Brassiceae</taxon>
        <taxon>Brassica</taxon>
    </lineage>
</organism>